<evidence type="ECO:0000256" key="1">
    <source>
        <dbReference type="ARBA" id="ARBA00007047"/>
    </source>
</evidence>
<dbReference type="RefSeq" id="WP_072910895.1">
    <property type="nucleotide sequence ID" value="NZ_FRAR01000006.1"/>
</dbReference>
<reference evidence="3" key="1">
    <citation type="submission" date="2016-11" db="EMBL/GenBank/DDBJ databases">
        <authorList>
            <person name="Varghese N."/>
            <person name="Submissions S."/>
        </authorList>
    </citation>
    <scope>NUCLEOTIDE SEQUENCE [LARGE SCALE GENOMIC DNA]</scope>
    <source>
        <strain evidence="3">DSM 10349</strain>
    </source>
</reference>
<dbReference type="AlphaFoldDB" id="A0A1M6PM43"/>
<dbReference type="OrthoDB" id="9777193at2"/>
<organism evidence="2 3">
    <name type="scientific">Desulforamulus aeronauticus DSM 10349</name>
    <dbReference type="NCBI Taxonomy" id="1121421"/>
    <lineage>
        <taxon>Bacteria</taxon>
        <taxon>Bacillati</taxon>
        <taxon>Bacillota</taxon>
        <taxon>Clostridia</taxon>
        <taxon>Eubacteriales</taxon>
        <taxon>Peptococcaceae</taxon>
        <taxon>Desulforamulus</taxon>
    </lineage>
</organism>
<dbReference type="Gene3D" id="3.40.1080.10">
    <property type="entry name" value="Glutaconate Coenzyme A-transferase"/>
    <property type="match status" value="1"/>
</dbReference>
<evidence type="ECO:0000313" key="2">
    <source>
        <dbReference type="EMBL" id="SHK08983.1"/>
    </source>
</evidence>
<protein>
    <submittedName>
        <fullName evidence="2">Glutaconate CoA-transferase subunit A</fullName>
    </submittedName>
</protein>
<comment type="similarity">
    <text evidence="1">Belongs to the 3-oxoacid CoA-transferase subunit B family.</text>
</comment>
<keyword evidence="2" id="KW-0808">Transferase</keyword>
<accession>A0A1M6PM43</accession>
<name>A0A1M6PM43_9FIRM</name>
<proteinExistence type="inferred from homology"/>
<gene>
    <name evidence="2" type="ORF">SAMN02745123_00665</name>
</gene>
<dbReference type="GO" id="GO:0008410">
    <property type="term" value="F:CoA-transferase activity"/>
    <property type="evidence" value="ECO:0007669"/>
    <property type="project" value="InterPro"/>
</dbReference>
<keyword evidence="3" id="KW-1185">Reference proteome</keyword>
<dbReference type="PANTHER" id="PTHR43293">
    <property type="entry name" value="ACETATE COA-TRANSFERASE YDIF"/>
    <property type="match status" value="1"/>
</dbReference>
<dbReference type="SUPFAM" id="SSF100950">
    <property type="entry name" value="NagB/RpiA/CoA transferase-like"/>
    <property type="match status" value="1"/>
</dbReference>
<evidence type="ECO:0000313" key="3">
    <source>
        <dbReference type="Proteomes" id="UP000183997"/>
    </source>
</evidence>
<sequence length="344" mass="38527">MWTGLSPSEARSLLVQKDKAKKDKRMSITEAVSTLVKDGYNLGIGGFVNSRQPVATVHEIIRQGKKDLLLSFHSAGLAVEYLAGAMALDQQQFSIKRLEFAYWGIELFGLSSMLRFLSENGMVELEDWSNFNMSARFKAAAMGLPFLPCRSPLGSDVPRANRSKIIDCPFTGEPIALLPACHPHVALIHVQEADIYGNCRIGGPLFTCPEIALAAAHTIVTCERIIPHEEMIQEPSRINIPFFAVDAVVEIPLGAYPGNCHSRYYFDENHIKEFRNAVEAFRKGNPIPLQRYYDQYIYGVTDSDGMLEQIPYRQLKHIQQIELREAVLMQETGDDKQGDGKNAH</sequence>
<dbReference type="Pfam" id="PF01144">
    <property type="entry name" value="CoA_trans"/>
    <property type="match status" value="1"/>
</dbReference>
<dbReference type="STRING" id="1121421.SAMN02745123_00665"/>
<dbReference type="InterPro" id="IPR037171">
    <property type="entry name" value="NagB/RpiA_transferase-like"/>
</dbReference>
<dbReference type="InterPro" id="IPR004165">
    <property type="entry name" value="CoA_trans_fam_I"/>
</dbReference>
<dbReference type="EMBL" id="FRAR01000006">
    <property type="protein sequence ID" value="SHK08983.1"/>
    <property type="molecule type" value="Genomic_DNA"/>
</dbReference>
<dbReference type="SMART" id="SM00882">
    <property type="entry name" value="CoA_trans"/>
    <property type="match status" value="1"/>
</dbReference>
<dbReference type="PANTHER" id="PTHR43293:SF3">
    <property type="entry name" value="CHOLESTEROL RING-CLEAVING HYDROLASE IPDB SUBUNIT"/>
    <property type="match status" value="1"/>
</dbReference>
<dbReference type="Gene3D" id="3.30.30.40">
    <property type="match status" value="1"/>
</dbReference>
<dbReference type="Proteomes" id="UP000183997">
    <property type="component" value="Unassembled WGS sequence"/>
</dbReference>